<comment type="caution">
    <text evidence="1">The sequence shown here is derived from an EMBL/GenBank/DDBJ whole genome shotgun (WGS) entry which is preliminary data.</text>
</comment>
<keyword evidence="2" id="KW-1185">Reference proteome</keyword>
<proteinExistence type="predicted"/>
<dbReference type="OrthoDB" id="5062850at2759"/>
<reference evidence="1" key="1">
    <citation type="journal article" date="2017" name="Mycologia">
        <title>Fusarium algeriense, sp. nov., a novel toxigenic crown rot pathogen of durum wheat from Algeria is nested in the Fusarium burgessii species complex.</title>
        <authorList>
            <person name="Laraba I."/>
            <person name="Keddad A."/>
            <person name="Boureghda H."/>
            <person name="Abdallah N."/>
            <person name="Vaughan M.M."/>
            <person name="Proctor R.H."/>
            <person name="Busman M."/>
            <person name="O'Donnell K."/>
        </authorList>
    </citation>
    <scope>NUCLEOTIDE SEQUENCE</scope>
    <source>
        <strain evidence="1">NRRL 25174</strain>
    </source>
</reference>
<sequence length="441" mass="51228">MAPHGFLRLPHEIWHYIYQEYFILENGYAFQPGSGKLAAADGQPLDLALMSTCWFIASETKKLPLKHNVVSFISGLRHVLRNSQRVQRPRTGRYLDAVLWGDNWRTRYEVSQAVKCTLRLVAQQLETSSEGHWIQSLEGWSGDREGLLDFLDEFYDPWDIPSWSELESMGQRFEDDDKWSRLQFWEVFQIRNAVAYRSKHRFSAAAVAIHNPRLRIEHRVSMLSHILQAGDIFFDTHMFKLRAEDPDRDGSKIGTSNVFRELSHWFVEALATVDGSMPPGSSSLVVDGEPVVDLCSEMFQHSVQRDAAFFIALERCFPRLVTRHDPTLLTNIGGRAVEALMHLVNETSVVRCNFYPGQMWDVDKFVKYFKGHEGDTESGIMDLYNKYHARERFEFELPIHLSSWLDLLMDNHESREILTSRDRREAGINRRYLPRHYGSRA</sequence>
<name>A0A9P5DPG9_9HYPO</name>
<gene>
    <name evidence="1" type="ORF">FBEOM_12584</name>
</gene>
<organism evidence="1 2">
    <name type="scientific">Fusarium beomiforme</name>
    <dbReference type="NCBI Taxonomy" id="44412"/>
    <lineage>
        <taxon>Eukaryota</taxon>
        <taxon>Fungi</taxon>
        <taxon>Dikarya</taxon>
        <taxon>Ascomycota</taxon>
        <taxon>Pezizomycotina</taxon>
        <taxon>Sordariomycetes</taxon>
        <taxon>Hypocreomycetidae</taxon>
        <taxon>Hypocreales</taxon>
        <taxon>Nectriaceae</taxon>
        <taxon>Fusarium</taxon>
        <taxon>Fusarium burgessii species complex</taxon>
    </lineage>
</organism>
<dbReference type="EMBL" id="PVQB02000810">
    <property type="protein sequence ID" value="KAF4333597.1"/>
    <property type="molecule type" value="Genomic_DNA"/>
</dbReference>
<accession>A0A9P5DPG9</accession>
<dbReference type="Proteomes" id="UP000730481">
    <property type="component" value="Unassembled WGS sequence"/>
</dbReference>
<reference evidence="1" key="2">
    <citation type="submission" date="2020-02" db="EMBL/GenBank/DDBJ databases">
        <title>Identification and distribution of gene clusters putatively required for synthesis of sphingolipid metabolism inhibitors in phylogenetically diverse species of the filamentous fungus Fusarium.</title>
        <authorList>
            <person name="Kim H.-S."/>
            <person name="Busman M."/>
            <person name="Brown D.W."/>
            <person name="Divon H."/>
            <person name="Uhlig S."/>
            <person name="Proctor R.H."/>
        </authorList>
    </citation>
    <scope>NUCLEOTIDE SEQUENCE</scope>
    <source>
        <strain evidence="1">NRRL 25174</strain>
    </source>
</reference>
<evidence type="ECO:0000313" key="2">
    <source>
        <dbReference type="Proteomes" id="UP000730481"/>
    </source>
</evidence>
<evidence type="ECO:0000313" key="1">
    <source>
        <dbReference type="EMBL" id="KAF4333597.1"/>
    </source>
</evidence>
<dbReference type="AlphaFoldDB" id="A0A9P5DPG9"/>
<protein>
    <submittedName>
        <fullName evidence="1">Uncharacterized protein</fullName>
    </submittedName>
</protein>